<feature type="region of interest" description="Disordered" evidence="3">
    <location>
        <begin position="195"/>
        <end position="225"/>
    </location>
</feature>
<feature type="DNA-binding region" description="H-T-H motif" evidence="2">
    <location>
        <begin position="26"/>
        <end position="45"/>
    </location>
</feature>
<dbReference type="STRING" id="155865.SAMN05216515_12010"/>
<dbReference type="PANTHER" id="PTHR43479:SF7">
    <property type="entry name" value="TETR-FAMILY TRANSCRIPTIONAL REGULATOR"/>
    <property type="match status" value="1"/>
</dbReference>
<dbReference type="PROSITE" id="PS50977">
    <property type="entry name" value="HTH_TETR_2"/>
    <property type="match status" value="1"/>
</dbReference>
<feature type="compositionally biased region" description="Basic and acidic residues" evidence="3">
    <location>
        <begin position="195"/>
        <end position="206"/>
    </location>
</feature>
<evidence type="ECO:0000313" key="6">
    <source>
        <dbReference type="Proteomes" id="UP000198817"/>
    </source>
</evidence>
<dbReference type="RefSeq" id="WP_090471613.1">
    <property type="nucleotide sequence ID" value="NZ_FOWF01000020.1"/>
</dbReference>
<dbReference type="Proteomes" id="UP000198817">
    <property type="component" value="Unassembled WGS sequence"/>
</dbReference>
<keyword evidence="1 2" id="KW-0238">DNA-binding</keyword>
<dbReference type="Pfam" id="PF14278">
    <property type="entry name" value="TetR_C_8"/>
    <property type="match status" value="1"/>
</dbReference>
<keyword evidence="6" id="KW-1185">Reference proteome</keyword>
<dbReference type="InterPro" id="IPR039532">
    <property type="entry name" value="TetR_C_Firmicutes"/>
</dbReference>
<dbReference type="EMBL" id="FPBT01000019">
    <property type="protein sequence ID" value="SFU61361.1"/>
    <property type="molecule type" value="Genomic_DNA"/>
</dbReference>
<accession>A0A1I7HKZ8</accession>
<dbReference type="SUPFAM" id="SSF46689">
    <property type="entry name" value="Homeodomain-like"/>
    <property type="match status" value="1"/>
</dbReference>
<evidence type="ECO:0000256" key="1">
    <source>
        <dbReference type="ARBA" id="ARBA00023125"/>
    </source>
</evidence>
<name>A0A1I7HKZ8_9FIRM</name>
<organism evidence="5 6">
    <name type="scientific">Eubacterium pyruvativorans</name>
    <dbReference type="NCBI Taxonomy" id="155865"/>
    <lineage>
        <taxon>Bacteria</taxon>
        <taxon>Bacillati</taxon>
        <taxon>Bacillota</taxon>
        <taxon>Clostridia</taxon>
        <taxon>Eubacteriales</taxon>
        <taxon>Eubacteriaceae</taxon>
        <taxon>Eubacterium</taxon>
    </lineage>
</organism>
<proteinExistence type="predicted"/>
<evidence type="ECO:0000313" key="5">
    <source>
        <dbReference type="EMBL" id="SFU61361.1"/>
    </source>
</evidence>
<reference evidence="5 6" key="1">
    <citation type="submission" date="2016-10" db="EMBL/GenBank/DDBJ databases">
        <authorList>
            <person name="de Groot N.N."/>
        </authorList>
    </citation>
    <scope>NUCLEOTIDE SEQUENCE [LARGE SCALE GENOMIC DNA]</scope>
    <source>
        <strain evidence="5 6">KHGC13</strain>
    </source>
</reference>
<evidence type="ECO:0000256" key="2">
    <source>
        <dbReference type="PROSITE-ProRule" id="PRU00335"/>
    </source>
</evidence>
<dbReference type="PANTHER" id="PTHR43479">
    <property type="entry name" value="ACREF/ENVCD OPERON REPRESSOR-RELATED"/>
    <property type="match status" value="1"/>
</dbReference>
<evidence type="ECO:0000259" key="4">
    <source>
        <dbReference type="PROSITE" id="PS50977"/>
    </source>
</evidence>
<gene>
    <name evidence="5" type="ORF">SAMN05216508_11914</name>
</gene>
<dbReference type="AlphaFoldDB" id="A0A1I7HKZ8"/>
<dbReference type="Gene3D" id="1.10.357.10">
    <property type="entry name" value="Tetracycline Repressor, domain 2"/>
    <property type="match status" value="1"/>
</dbReference>
<feature type="domain" description="HTH tetR-type" evidence="4">
    <location>
        <begin position="3"/>
        <end position="63"/>
    </location>
</feature>
<evidence type="ECO:0000256" key="3">
    <source>
        <dbReference type="SAM" id="MobiDB-lite"/>
    </source>
</evidence>
<dbReference type="Pfam" id="PF00440">
    <property type="entry name" value="TetR_N"/>
    <property type="match status" value="1"/>
</dbReference>
<dbReference type="GO" id="GO:0003677">
    <property type="term" value="F:DNA binding"/>
    <property type="evidence" value="ECO:0007669"/>
    <property type="project" value="UniProtKB-UniRule"/>
</dbReference>
<dbReference type="InterPro" id="IPR009057">
    <property type="entry name" value="Homeodomain-like_sf"/>
</dbReference>
<protein>
    <submittedName>
        <fullName evidence="5">Transcriptional regulator, TetR family</fullName>
    </submittedName>
</protein>
<sequence length="225" mass="26419">MAGKTERQLADSLKKLLTRKTLDRITVRDITDDCGVNRQTFYYHFHDVYDLVEWMFRQAAEMYMTEESEDMNWQELTERIIRSFLEEKSFIMNTYYSLDRRQLDRFLGQFLTPAVSTMAVNLRDSLEIDISEEDQDMVVRVITYSVIGNLAEWIGSGMPELSQEKRGKLFRIMDGTLEYSLMKFDRSKVWLPENVKAEERSRREGAEQGGKSAPCGSNEEKEQEE</sequence>
<dbReference type="InterPro" id="IPR001647">
    <property type="entry name" value="HTH_TetR"/>
</dbReference>
<dbReference type="OrthoDB" id="9810250at2"/>
<dbReference type="InterPro" id="IPR050624">
    <property type="entry name" value="HTH-type_Tx_Regulator"/>
</dbReference>